<dbReference type="AlphaFoldDB" id="A0A117NIR5"/>
<proteinExistence type="predicted"/>
<dbReference type="EMBL" id="LKAM01000001">
    <property type="protein sequence ID" value="KUM50390.1"/>
    <property type="molecule type" value="Genomic_DNA"/>
</dbReference>
<keyword evidence="2" id="KW-0496">Mitochondrion</keyword>
<comment type="caution">
    <text evidence="2">The sequence shown here is derived from an EMBL/GenBank/DDBJ whole genome shotgun (WGS) entry which is preliminary data.</text>
</comment>
<accession>A0A117NIR5</accession>
<organism evidence="2">
    <name type="scientific">Picea glauca</name>
    <name type="common">White spruce</name>
    <name type="synonym">Pinus glauca</name>
    <dbReference type="NCBI Taxonomy" id="3330"/>
    <lineage>
        <taxon>Eukaryota</taxon>
        <taxon>Viridiplantae</taxon>
        <taxon>Streptophyta</taxon>
        <taxon>Embryophyta</taxon>
        <taxon>Tracheophyta</taxon>
        <taxon>Spermatophyta</taxon>
        <taxon>Pinopsida</taxon>
        <taxon>Pinidae</taxon>
        <taxon>Conifers I</taxon>
        <taxon>Pinales</taxon>
        <taxon>Pinaceae</taxon>
        <taxon>Picea</taxon>
    </lineage>
</organism>
<feature type="region of interest" description="Disordered" evidence="1">
    <location>
        <begin position="53"/>
        <end position="75"/>
    </location>
</feature>
<name>A0A117NIR5_PICGL</name>
<feature type="compositionally biased region" description="Polar residues" evidence="1">
    <location>
        <begin position="61"/>
        <end position="75"/>
    </location>
</feature>
<geneLocation type="mitochondrion" evidence="2"/>
<protein>
    <submittedName>
        <fullName evidence="2">Uncharacterized protein</fullName>
    </submittedName>
</protein>
<evidence type="ECO:0000313" key="2">
    <source>
        <dbReference type="EMBL" id="KUM50390.1"/>
    </source>
</evidence>
<evidence type="ECO:0000256" key="1">
    <source>
        <dbReference type="SAM" id="MobiDB-lite"/>
    </source>
</evidence>
<gene>
    <name evidence="2" type="ORF">ABT39_MTgene233</name>
</gene>
<reference evidence="2" key="1">
    <citation type="journal article" date="2015" name="Genome Biol. Evol.">
        <title>Organellar Genomes of White Spruce (Picea glauca): Assembly and Annotation.</title>
        <authorList>
            <person name="Jackman S.D."/>
            <person name="Warren R.L."/>
            <person name="Gibb E.A."/>
            <person name="Vandervalk B.P."/>
            <person name="Mohamadi H."/>
            <person name="Chu J."/>
            <person name="Raymond A."/>
            <person name="Pleasance S."/>
            <person name="Coope R."/>
            <person name="Wildung M.R."/>
            <person name="Ritland C.E."/>
            <person name="Bousquet J."/>
            <person name="Jones S.J."/>
            <person name="Bohlmann J."/>
            <person name="Birol I."/>
        </authorList>
    </citation>
    <scope>NUCLEOTIDE SEQUENCE [LARGE SCALE GENOMIC DNA]</scope>
    <source>
        <tissue evidence="2">Flushing bud</tissue>
    </source>
</reference>
<sequence>MIHSMPESYFLILGQFIQPLVVSLLHTSTLVSIFSSTHSVLFPPTLASDQFEGECSRTSKSDMTSTPNQKKGSHT</sequence>